<dbReference type="Gene3D" id="1.10.287.70">
    <property type="match status" value="1"/>
</dbReference>
<comment type="function">
    <text evidence="8">Component of the cytochrome c oxidase, the last enzyme in the mitochondrial electron transport chain which drives oxidative phosphorylation. The respiratory chain contains 3 multisubunit complexes succinate dehydrogenase (complex II, CII), ubiquinol-cytochrome c oxidoreductase (cytochrome b-c1 complex, complex III, CIII) and cytochrome c oxidase (complex IV, CIV), that cooperate to transfer electrons derived from NADH and succinate to molecular oxygen, creating an electrochemical gradient over the inner membrane that drives transmembrane transport and the ATP synthase. Cytochrome c oxidase is the component of the respiratory chain that catalyzes the reduction of oxygen to water. Electrons originating from reduced cytochrome c in the intermembrane space (IMS) are transferred via the dinuclear copper A center (CU(A)) of subunit 2 and heme A of subunit 1 to the active site in subunit 1, a binuclear center (BNC) formed by heme A3 and copper B (CU(B)). The BNC reduces molecular oxygen to 2 water molecules using 4 electrons from cytochrome c in the IMS and 4 protons from the mitochondrial matrix.</text>
</comment>
<reference evidence="11" key="1">
    <citation type="journal article" date="2014" name="Genome Biol. Evol.">
        <title>Small but powerful, the primary endosymbiont of moss bugs, Candidatus Evansia muelleri, holds a reduced genome with large biosynthetic capabilities.</title>
        <authorList>
            <person name="Santos-Garcia D."/>
            <person name="Moya A."/>
            <person name="Latorre A."/>
            <person name="Gibbs G."/>
            <person name="Hartung V."/>
            <person name="Konrad D."/>
            <person name="Kuechler S.M."/>
            <person name="Silva F.J."/>
        </authorList>
    </citation>
    <scope>NUCLEOTIDE SEQUENCE</scope>
    <source>
        <strain evidence="11">OF</strain>
    </source>
</reference>
<dbReference type="FunFam" id="1.20.120.80:FF:000002">
    <property type="entry name" value="Cytochrome c oxidase subunit 3"/>
    <property type="match status" value="1"/>
</dbReference>
<evidence type="ECO:0000256" key="6">
    <source>
        <dbReference type="ARBA" id="ARBA00022989"/>
    </source>
</evidence>
<evidence type="ECO:0000256" key="7">
    <source>
        <dbReference type="ARBA" id="ARBA00023136"/>
    </source>
</evidence>
<gene>
    <name evidence="11" type="primary">COX3</name>
</gene>
<feature type="transmembrane region" description="Helical" evidence="9">
    <location>
        <begin position="132"/>
        <end position="152"/>
    </location>
</feature>
<feature type="transmembrane region" description="Helical" evidence="9">
    <location>
        <begin position="198"/>
        <end position="220"/>
    </location>
</feature>
<keyword evidence="5" id="KW-1278">Translocase</keyword>
<dbReference type="GO" id="GO:0006123">
    <property type="term" value="P:mitochondrial electron transport, cytochrome c to oxygen"/>
    <property type="evidence" value="ECO:0007669"/>
    <property type="project" value="TreeGrafter"/>
</dbReference>
<accession>A0A077UNN7</accession>
<keyword evidence="7 9" id="KW-0472">Membrane</keyword>
<keyword evidence="4 8" id="KW-0812">Transmembrane</keyword>
<dbReference type="CDD" id="cd01665">
    <property type="entry name" value="Cyt_c_Oxidase_III"/>
    <property type="match status" value="1"/>
</dbReference>
<evidence type="ECO:0000256" key="9">
    <source>
        <dbReference type="SAM" id="Phobius"/>
    </source>
</evidence>
<dbReference type="GO" id="GO:0004129">
    <property type="term" value="F:cytochrome-c oxidase activity"/>
    <property type="evidence" value="ECO:0007669"/>
    <property type="project" value="InterPro"/>
</dbReference>
<keyword evidence="6 9" id="KW-1133">Transmembrane helix</keyword>
<comment type="similarity">
    <text evidence="2 8">Belongs to the cytochrome c oxidase subunit 3 family.</text>
</comment>
<dbReference type="SUPFAM" id="SSF81452">
    <property type="entry name" value="Cytochrome c oxidase subunit III-like"/>
    <property type="match status" value="1"/>
</dbReference>
<dbReference type="Pfam" id="PF00510">
    <property type="entry name" value="COX3"/>
    <property type="match status" value="1"/>
</dbReference>
<evidence type="ECO:0000256" key="3">
    <source>
        <dbReference type="ARBA" id="ARBA00015944"/>
    </source>
</evidence>
<dbReference type="InterPro" id="IPR013833">
    <property type="entry name" value="Cyt_c_oxidase_su3_a-hlx"/>
</dbReference>
<feature type="transmembrane region" description="Helical" evidence="9">
    <location>
        <begin position="241"/>
        <end position="261"/>
    </location>
</feature>
<dbReference type="Gene3D" id="1.20.120.80">
    <property type="entry name" value="Cytochrome c oxidase, subunit III, four-helix bundle"/>
    <property type="match status" value="1"/>
</dbReference>
<proteinExistence type="inferred from homology"/>
<dbReference type="InterPro" id="IPR035973">
    <property type="entry name" value="Cyt_c_oxidase_su3-like_sf"/>
</dbReference>
<dbReference type="AlphaFoldDB" id="A0A077UNN7"/>
<feature type="transmembrane region" description="Helical" evidence="9">
    <location>
        <begin position="35"/>
        <end position="59"/>
    </location>
</feature>
<keyword evidence="11" id="KW-0560">Oxidoreductase</keyword>
<dbReference type="PANTHER" id="PTHR11403">
    <property type="entry name" value="CYTOCHROME C OXIDASE SUBUNIT III"/>
    <property type="match status" value="1"/>
</dbReference>
<keyword evidence="8 11" id="KW-0496">Mitochondrion</keyword>
<sequence>MKLLNNHPFHLVTNSPWPIINSMSIMSLMVGMLKWIHTMNINLLMVALVATIITNIQWWRDITRESMFQGMHTSEVKLGLKLGMILFIISEILFFISFFWSFFHSSLVPSHDIGAMWPPLGVSPINPSSLPLLNTMILISSGMTITLSHYNMLSNKMKMSSNNIMITIMLGLCFTSIQIYEYFQSPFTIKDNIYGSSFFMLTGFHGIHVFIGTWFMIISLMRALNNHFSKTHHLNFELAAWYWHFVDVVWLFLFIFIYWWGSFPFSMNLYT</sequence>
<evidence type="ECO:0000256" key="4">
    <source>
        <dbReference type="ARBA" id="ARBA00022692"/>
    </source>
</evidence>
<evidence type="ECO:0000256" key="5">
    <source>
        <dbReference type="ARBA" id="ARBA00022967"/>
    </source>
</evidence>
<dbReference type="PANTHER" id="PTHR11403:SF7">
    <property type="entry name" value="CYTOCHROME C OXIDASE SUBUNIT 3"/>
    <property type="match status" value="1"/>
</dbReference>
<geneLocation type="mitochondrion" evidence="11"/>
<protein>
    <recommendedName>
        <fullName evidence="3 8">Cytochrome c oxidase subunit 3</fullName>
    </recommendedName>
</protein>
<evidence type="ECO:0000313" key="11">
    <source>
        <dbReference type="EMBL" id="CDR49927.1"/>
    </source>
</evidence>
<dbReference type="GO" id="GO:0005739">
    <property type="term" value="C:mitochondrion"/>
    <property type="evidence" value="ECO:0007669"/>
    <property type="project" value="TreeGrafter"/>
</dbReference>
<name>A0A077UNN7_9HEMI</name>
<evidence type="ECO:0000256" key="2">
    <source>
        <dbReference type="ARBA" id="ARBA00010581"/>
    </source>
</evidence>
<dbReference type="InterPro" id="IPR000298">
    <property type="entry name" value="Cyt_c_oxidase-like_su3"/>
</dbReference>
<feature type="transmembrane region" description="Helical" evidence="9">
    <location>
        <begin position="80"/>
        <end position="103"/>
    </location>
</feature>
<feature type="transmembrane region" description="Helical" evidence="9">
    <location>
        <begin position="164"/>
        <end position="183"/>
    </location>
</feature>
<comment type="subcellular location">
    <subcellularLocation>
        <location evidence="1">Membrane</location>
        <topology evidence="1">Multi-pass membrane protein</topology>
    </subcellularLocation>
</comment>
<evidence type="ECO:0000256" key="1">
    <source>
        <dbReference type="ARBA" id="ARBA00004141"/>
    </source>
</evidence>
<evidence type="ECO:0000259" key="10">
    <source>
        <dbReference type="PROSITE" id="PS50253"/>
    </source>
</evidence>
<feature type="domain" description="Heme-copper oxidase subunit III family profile" evidence="10">
    <location>
        <begin position="5"/>
        <end position="262"/>
    </location>
</feature>
<dbReference type="GO" id="GO:0016491">
    <property type="term" value="F:oxidoreductase activity"/>
    <property type="evidence" value="ECO:0007669"/>
    <property type="project" value="UniProtKB-KW"/>
</dbReference>
<dbReference type="InterPro" id="IPR024791">
    <property type="entry name" value="Cyt_c/ubiquinol_Oxase_su3"/>
</dbReference>
<evidence type="ECO:0000256" key="8">
    <source>
        <dbReference type="RuleBase" id="RU003375"/>
    </source>
</evidence>
<dbReference type="InterPro" id="IPR033945">
    <property type="entry name" value="Cyt_c_oxase_su3_dom"/>
</dbReference>
<organism evidence="11">
    <name type="scientific">Xenophyes cascus</name>
    <dbReference type="NCBI Taxonomy" id="984453"/>
    <lineage>
        <taxon>Eukaryota</taxon>
        <taxon>Metazoa</taxon>
        <taxon>Ecdysozoa</taxon>
        <taxon>Arthropoda</taxon>
        <taxon>Hexapoda</taxon>
        <taxon>Insecta</taxon>
        <taxon>Pterygota</taxon>
        <taxon>Neoptera</taxon>
        <taxon>Paraneoptera</taxon>
        <taxon>Hemiptera</taxon>
        <taxon>Coleorrhyncha</taxon>
        <taxon>Peloridiidae</taxon>
        <taxon>Xenophyes</taxon>
    </lineage>
</organism>
<dbReference type="EMBL" id="LK054492">
    <property type="protein sequence ID" value="CDR49927.1"/>
    <property type="molecule type" value="Genomic_DNA"/>
</dbReference>
<dbReference type="GO" id="GO:0016020">
    <property type="term" value="C:membrane"/>
    <property type="evidence" value="ECO:0007669"/>
    <property type="project" value="UniProtKB-SubCell"/>
</dbReference>
<dbReference type="PROSITE" id="PS50253">
    <property type="entry name" value="COX3"/>
    <property type="match status" value="1"/>
</dbReference>